<evidence type="ECO:0000313" key="1">
    <source>
        <dbReference type="EMBL" id="CAI9103254.1"/>
    </source>
</evidence>
<keyword evidence="2" id="KW-1185">Reference proteome</keyword>
<dbReference type="EMBL" id="OX459121">
    <property type="protein sequence ID" value="CAI9103254.1"/>
    <property type="molecule type" value="Genomic_DNA"/>
</dbReference>
<name>A0AAV1D8E7_OLDCO</name>
<dbReference type="Proteomes" id="UP001161247">
    <property type="component" value="Chromosome 4"/>
</dbReference>
<gene>
    <name evidence="1" type="ORF">OLC1_LOCUS12465</name>
</gene>
<protein>
    <submittedName>
        <fullName evidence="1">OLC1v1001705C1</fullName>
    </submittedName>
</protein>
<organism evidence="1 2">
    <name type="scientific">Oldenlandia corymbosa var. corymbosa</name>
    <dbReference type="NCBI Taxonomy" id="529605"/>
    <lineage>
        <taxon>Eukaryota</taxon>
        <taxon>Viridiplantae</taxon>
        <taxon>Streptophyta</taxon>
        <taxon>Embryophyta</taxon>
        <taxon>Tracheophyta</taxon>
        <taxon>Spermatophyta</taxon>
        <taxon>Magnoliopsida</taxon>
        <taxon>eudicotyledons</taxon>
        <taxon>Gunneridae</taxon>
        <taxon>Pentapetalae</taxon>
        <taxon>asterids</taxon>
        <taxon>lamiids</taxon>
        <taxon>Gentianales</taxon>
        <taxon>Rubiaceae</taxon>
        <taxon>Rubioideae</taxon>
        <taxon>Spermacoceae</taxon>
        <taxon>Hedyotis-Oldenlandia complex</taxon>
        <taxon>Oldenlandia</taxon>
    </lineage>
</organism>
<dbReference type="InterPro" id="IPR029055">
    <property type="entry name" value="Ntn_hydrolases_N"/>
</dbReference>
<evidence type="ECO:0000313" key="2">
    <source>
        <dbReference type="Proteomes" id="UP001161247"/>
    </source>
</evidence>
<dbReference type="GO" id="GO:0051603">
    <property type="term" value="P:proteolysis involved in protein catabolic process"/>
    <property type="evidence" value="ECO:0007669"/>
    <property type="project" value="InterPro"/>
</dbReference>
<dbReference type="SUPFAM" id="SSF56235">
    <property type="entry name" value="N-terminal nucleophile aminohydrolases (Ntn hydrolases)"/>
    <property type="match status" value="1"/>
</dbReference>
<dbReference type="InterPro" id="IPR001353">
    <property type="entry name" value="Proteasome_sua/b"/>
</dbReference>
<sequence>MNPEEDKGSYESITLADGSTTTVFLPPRFENSNPNPLFKNAPRERRRFNFWLEPIDDRGNPHFVIELSPTADPGLTTLAFIYGGGKGIMVAVHHNGYFPWWSDSHIVPRDNAVDLNSHIGTVSGVLLPDFLRRLKLMCLNYEEKKKGKRASVSNVSQWMVDHLRSEKKVKPSLFCGAGLVAGWGEKGPELYRVDSEGVQLKGEMLATGLFPHAYADAETLGYRQDMSFHEAQKLAIEAIRRTAYSLHYNAPFASVYHVGPDGLRTLHDMVPVEDFNRNTGQYFPQ</sequence>
<dbReference type="Pfam" id="PF00227">
    <property type="entry name" value="Proteasome"/>
    <property type="match status" value="1"/>
</dbReference>
<dbReference type="AlphaFoldDB" id="A0AAV1D8E7"/>
<reference evidence="1" key="1">
    <citation type="submission" date="2023-03" db="EMBL/GenBank/DDBJ databases">
        <authorList>
            <person name="Julca I."/>
        </authorList>
    </citation>
    <scope>NUCLEOTIDE SEQUENCE</scope>
</reference>
<dbReference type="Gene3D" id="3.60.20.10">
    <property type="entry name" value="Glutamine Phosphoribosylpyrophosphate, subunit 1, domain 1"/>
    <property type="match status" value="1"/>
</dbReference>
<dbReference type="GO" id="GO:0005839">
    <property type="term" value="C:proteasome core complex"/>
    <property type="evidence" value="ECO:0007669"/>
    <property type="project" value="InterPro"/>
</dbReference>
<proteinExistence type="predicted"/>
<accession>A0AAV1D8E7</accession>